<dbReference type="GO" id="GO:0016491">
    <property type="term" value="F:oxidoreductase activity"/>
    <property type="evidence" value="ECO:0007669"/>
    <property type="project" value="UniProtKB-KW"/>
</dbReference>
<dbReference type="PANTHER" id="PTHR43639">
    <property type="entry name" value="OXIDOREDUCTASE, SHORT-CHAIN DEHYDROGENASE/REDUCTASE FAMILY (AFU_ORTHOLOGUE AFUA_5G02870)"/>
    <property type="match status" value="1"/>
</dbReference>
<name>A0A6J7K3F1_9ZZZZ</name>
<evidence type="ECO:0000313" key="3">
    <source>
        <dbReference type="EMBL" id="CAB4949737.1"/>
    </source>
</evidence>
<organism evidence="3">
    <name type="scientific">freshwater metagenome</name>
    <dbReference type="NCBI Taxonomy" id="449393"/>
    <lineage>
        <taxon>unclassified sequences</taxon>
        <taxon>metagenomes</taxon>
        <taxon>ecological metagenomes</taxon>
    </lineage>
</organism>
<dbReference type="InterPro" id="IPR002347">
    <property type="entry name" value="SDR_fam"/>
</dbReference>
<dbReference type="CDD" id="cd05233">
    <property type="entry name" value="SDR_c"/>
    <property type="match status" value="1"/>
</dbReference>
<comment type="similarity">
    <text evidence="1">Belongs to the short-chain dehydrogenases/reductases (SDR) family.</text>
</comment>
<dbReference type="FunFam" id="3.40.50.720:FF:000084">
    <property type="entry name" value="Short-chain dehydrogenase reductase"/>
    <property type="match status" value="1"/>
</dbReference>
<dbReference type="EMBL" id="CAFBNA010000199">
    <property type="protein sequence ID" value="CAB4949737.1"/>
    <property type="molecule type" value="Genomic_DNA"/>
</dbReference>
<dbReference type="AlphaFoldDB" id="A0A6J7K3F1"/>
<gene>
    <name evidence="3" type="ORF">UFOPK3708_01925</name>
</gene>
<proteinExistence type="inferred from homology"/>
<dbReference type="NCBIfam" id="NF005909">
    <property type="entry name" value="PRK07890.1"/>
    <property type="match status" value="1"/>
</dbReference>
<evidence type="ECO:0000256" key="1">
    <source>
        <dbReference type="ARBA" id="ARBA00006484"/>
    </source>
</evidence>
<keyword evidence="2" id="KW-0560">Oxidoreductase</keyword>
<evidence type="ECO:0000256" key="2">
    <source>
        <dbReference type="ARBA" id="ARBA00023002"/>
    </source>
</evidence>
<accession>A0A6J7K3F1</accession>
<dbReference type="Pfam" id="PF13561">
    <property type="entry name" value="adh_short_C2"/>
    <property type="match status" value="1"/>
</dbReference>
<protein>
    <submittedName>
        <fullName evidence="3">Unannotated protein</fullName>
    </submittedName>
</protein>
<dbReference type="PRINTS" id="PR00081">
    <property type="entry name" value="GDHRDH"/>
</dbReference>
<dbReference type="InterPro" id="IPR036291">
    <property type="entry name" value="NAD(P)-bd_dom_sf"/>
</dbReference>
<dbReference type="Gene3D" id="3.40.50.720">
    <property type="entry name" value="NAD(P)-binding Rossmann-like Domain"/>
    <property type="match status" value="1"/>
</dbReference>
<reference evidence="3" key="1">
    <citation type="submission" date="2020-05" db="EMBL/GenBank/DDBJ databases">
        <authorList>
            <person name="Chiriac C."/>
            <person name="Salcher M."/>
            <person name="Ghai R."/>
            <person name="Kavagutti S V."/>
        </authorList>
    </citation>
    <scope>NUCLEOTIDE SEQUENCE</scope>
</reference>
<dbReference type="PRINTS" id="PR00080">
    <property type="entry name" value="SDRFAMILY"/>
</dbReference>
<dbReference type="SUPFAM" id="SSF51735">
    <property type="entry name" value="NAD(P)-binding Rossmann-fold domains"/>
    <property type="match status" value="1"/>
</dbReference>
<sequence length="275" mass="29598">MVAISLSNELPQGGNLILENKVSIISGIGPGLGQELAYAFAREGSDVVLVARTESKLQEVADEISRQWPERRALICPTDISDADQTQRMVDATIAEFGRIDCLVNSAYVPPPFTMFEDANFDDWRKSFDVTVFGTLQLTQQVVPHMKTNGGGSIVFVNSMIQKKPLATQSGYATSKGALTVAARMLAKELGAHHIRVNSTFMGWMWGPPVEGYVNYAVSTGQDRDAVIAEITKDIPLGIIPDDADCANAVAFLASDLASVITGAELDVNGGEMML</sequence>
<dbReference type="PANTHER" id="PTHR43639:SF1">
    <property type="entry name" value="SHORT-CHAIN DEHYDROGENASE_REDUCTASE FAMILY PROTEIN"/>
    <property type="match status" value="1"/>
</dbReference>